<keyword evidence="5 15" id="KW-0479">Metal-binding</keyword>
<evidence type="ECO:0000256" key="16">
    <source>
        <dbReference type="RuleBase" id="RU361183"/>
    </source>
</evidence>
<dbReference type="Pfam" id="PF01400">
    <property type="entry name" value="Astacin"/>
    <property type="match status" value="1"/>
</dbReference>
<feature type="binding site" evidence="15">
    <location>
        <position position="205"/>
    </location>
    <ligand>
        <name>Zn(2+)</name>
        <dbReference type="ChEBI" id="CHEBI:29105"/>
        <note>catalytic</note>
    </ligand>
</feature>
<dbReference type="PROSITE" id="PS51864">
    <property type="entry name" value="ASTACIN"/>
    <property type="match status" value="1"/>
</dbReference>
<dbReference type="CDD" id="cd04280">
    <property type="entry name" value="ZnMc_astacin_like"/>
    <property type="match status" value="1"/>
</dbReference>
<comment type="cofactor">
    <cofactor evidence="15 16">
        <name>Zn(2+)</name>
        <dbReference type="ChEBI" id="CHEBI:29105"/>
    </cofactor>
    <text evidence="15 16">Binds 1 zinc ion per subunit.</text>
</comment>
<dbReference type="InterPro" id="IPR024079">
    <property type="entry name" value="MetalloPept_cat_dom_sf"/>
</dbReference>
<evidence type="ECO:0000256" key="5">
    <source>
        <dbReference type="ARBA" id="ARBA00022723"/>
    </source>
</evidence>
<keyword evidence="10" id="KW-0865">Zymogen</keyword>
<organism evidence="19 20">
    <name type="scientific">Ancylostoma ceylanicum</name>
    <dbReference type="NCBI Taxonomy" id="53326"/>
    <lineage>
        <taxon>Eukaryota</taxon>
        <taxon>Metazoa</taxon>
        <taxon>Ecdysozoa</taxon>
        <taxon>Nematoda</taxon>
        <taxon>Chromadorea</taxon>
        <taxon>Rhabditida</taxon>
        <taxon>Rhabditina</taxon>
        <taxon>Rhabditomorpha</taxon>
        <taxon>Strongyloidea</taxon>
        <taxon>Ancylostomatidae</taxon>
        <taxon>Ancylostomatinae</taxon>
        <taxon>Ancylostoma</taxon>
    </lineage>
</organism>
<feature type="domain" description="ShKT" evidence="17">
    <location>
        <begin position="537"/>
        <end position="574"/>
    </location>
</feature>
<dbReference type="SMART" id="SM00235">
    <property type="entry name" value="ZnMc"/>
    <property type="match status" value="1"/>
</dbReference>
<evidence type="ECO:0000256" key="14">
    <source>
        <dbReference type="PROSITE-ProRule" id="PRU01005"/>
    </source>
</evidence>
<comment type="subcellular location">
    <subcellularLocation>
        <location evidence="2 13">Secreted</location>
    </subcellularLocation>
</comment>
<dbReference type="GO" id="GO:0005576">
    <property type="term" value="C:extracellular region"/>
    <property type="evidence" value="ECO:0007669"/>
    <property type="project" value="UniProtKB-SubCell"/>
</dbReference>
<evidence type="ECO:0000256" key="11">
    <source>
        <dbReference type="ARBA" id="ARBA00023157"/>
    </source>
</evidence>
<evidence type="ECO:0000313" key="20">
    <source>
        <dbReference type="Proteomes" id="UP000054495"/>
    </source>
</evidence>
<sequence>MRLLLVLLLLAVCASGGFFDTKLGQKIKGVVDKIKTKLNSTALLAIREKIHKLKDKIKAKLTLSPERKAILSELLKYRSFLSKQADEIVQDAEGDGSNRTKRQAFRDQNYPRTLWSNGVNYFFDPSASPAVRSVFTKGARLWMKDTCIDFRENRDAPDRIRVFKEDGCWSFVGRLGKQQDLSLGDGCESVGTAAHEIGHAIGFFHTQSRHDRDNFITFNVQNVKPDWVDQFTKQTTATNENYGLPYDYGNIMHYGANSASYNGKPTMVPNDPKYVETLGSPIISFYELLMINQHYGCMSKFTSTACAASEDIRMVPFREMRPKQFCKMCDGRISTPSRLLQMHMSEWIWRPAMQRTGTYWGSYPLAFVHNRALIRRKGCFQPSGCGQVYQATAQYQTLTDEVGNRNAGQRPREDMDMCNYWITVTQTSQLNRYNLCTEGLFKAPTGSRIEIKLVGFPRGLAVDGCQYAGVEIKTHPDQRLTGYRFCAPEDAGVTLVSKHNVVPIITYNRFYATKTVIQYRIVSSGQPMPQPKPNPNCVDNQQCAALVRTKNFCNSRAFTDSVKQGLCPRSCGFC</sequence>
<evidence type="ECO:0000259" key="17">
    <source>
        <dbReference type="PROSITE" id="PS51670"/>
    </source>
</evidence>
<comment type="caution">
    <text evidence="14">Lacks conserved residue(s) required for the propagation of feature annotation.</text>
</comment>
<evidence type="ECO:0000256" key="15">
    <source>
        <dbReference type="PROSITE-ProRule" id="PRU01211"/>
    </source>
</evidence>
<reference evidence="19 20" key="1">
    <citation type="submission" date="2013-05" db="EMBL/GenBank/DDBJ databases">
        <title>Draft genome of the parasitic nematode Anyclostoma ceylanicum.</title>
        <authorList>
            <person name="Mitreva M."/>
        </authorList>
    </citation>
    <scope>NUCLEOTIDE SEQUENCE [LARGE SCALE GENOMIC DNA]</scope>
</reference>
<feature type="domain" description="Peptidase M12A" evidence="18">
    <location>
        <begin position="103"/>
        <end position="298"/>
    </location>
</feature>
<evidence type="ECO:0000256" key="6">
    <source>
        <dbReference type="ARBA" id="ARBA00022729"/>
    </source>
</evidence>
<name>A0A0D6LQR3_9BILA</name>
<dbReference type="Gene3D" id="1.10.10.1940">
    <property type="match status" value="1"/>
</dbReference>
<evidence type="ECO:0000256" key="13">
    <source>
        <dbReference type="PIRNR" id="PIRNR036365"/>
    </source>
</evidence>
<dbReference type="PANTHER" id="PTHR10127:SF780">
    <property type="entry name" value="METALLOENDOPEPTIDASE"/>
    <property type="match status" value="1"/>
</dbReference>
<dbReference type="GO" id="GO:0006508">
    <property type="term" value="P:proteolysis"/>
    <property type="evidence" value="ECO:0007669"/>
    <property type="project" value="UniProtKB-KW"/>
</dbReference>
<keyword evidence="4 15" id="KW-0645">Protease</keyword>
<evidence type="ECO:0000256" key="12">
    <source>
        <dbReference type="ARBA" id="ARBA00023180"/>
    </source>
</evidence>
<keyword evidence="7 15" id="KW-0378">Hydrolase</keyword>
<dbReference type="GO" id="GO:0008270">
    <property type="term" value="F:zinc ion binding"/>
    <property type="evidence" value="ECO:0007669"/>
    <property type="project" value="UniProtKB-UniRule"/>
</dbReference>
<keyword evidence="3 13" id="KW-0964">Secreted</keyword>
<keyword evidence="8 15" id="KW-0862">Zinc</keyword>
<keyword evidence="20" id="KW-1185">Reference proteome</keyword>
<evidence type="ECO:0000259" key="18">
    <source>
        <dbReference type="PROSITE" id="PS51864"/>
    </source>
</evidence>
<dbReference type="GO" id="GO:0004222">
    <property type="term" value="F:metalloendopeptidase activity"/>
    <property type="evidence" value="ECO:0007669"/>
    <property type="project" value="UniProtKB-UniRule"/>
</dbReference>
<feature type="binding site" evidence="15">
    <location>
        <position position="199"/>
    </location>
    <ligand>
        <name>Zn(2+)</name>
        <dbReference type="ChEBI" id="CHEBI:29105"/>
        <note>catalytic</note>
    </ligand>
</feature>
<proteinExistence type="predicted"/>
<keyword evidence="11" id="KW-1015">Disulfide bond</keyword>
<feature type="signal peptide" evidence="13 16">
    <location>
        <begin position="1"/>
        <end position="16"/>
    </location>
</feature>
<dbReference type="AlphaFoldDB" id="A0A0D6LQR3"/>
<dbReference type="Gene3D" id="3.40.390.10">
    <property type="entry name" value="Collagenase (Catalytic Domain)"/>
    <property type="match status" value="1"/>
</dbReference>
<evidence type="ECO:0000256" key="2">
    <source>
        <dbReference type="ARBA" id="ARBA00004613"/>
    </source>
</evidence>
<feature type="binding site" evidence="15">
    <location>
        <position position="195"/>
    </location>
    <ligand>
        <name>Zn(2+)</name>
        <dbReference type="ChEBI" id="CHEBI:29105"/>
        <note>catalytic</note>
    </ligand>
</feature>
<dbReference type="InterPro" id="IPR001506">
    <property type="entry name" value="Peptidase_M12A"/>
</dbReference>
<dbReference type="InterPro" id="IPR017050">
    <property type="entry name" value="Metallopeptidase_nem"/>
</dbReference>
<dbReference type="InterPro" id="IPR006026">
    <property type="entry name" value="Peptidase_Metallo"/>
</dbReference>
<dbReference type="EMBL" id="KE125053">
    <property type="protein sequence ID" value="EPB72346.1"/>
    <property type="molecule type" value="Genomic_DNA"/>
</dbReference>
<accession>A0A0D6LQR3</accession>
<protein>
    <recommendedName>
        <fullName evidence="13">Zinc metalloproteinase</fullName>
    </recommendedName>
</protein>
<evidence type="ECO:0000256" key="3">
    <source>
        <dbReference type="ARBA" id="ARBA00022525"/>
    </source>
</evidence>
<dbReference type="PRINTS" id="PR00480">
    <property type="entry name" value="ASTACIN"/>
</dbReference>
<dbReference type="PIRSF" id="PIRSF036365">
    <property type="entry name" value="Astacin_nematoda"/>
    <property type="match status" value="1"/>
</dbReference>
<dbReference type="MEROPS" id="M12.310"/>
<dbReference type="PANTHER" id="PTHR10127">
    <property type="entry name" value="DISCOIDIN, CUB, EGF, LAMININ , AND ZINC METALLOPROTEASE DOMAIN CONTAINING"/>
    <property type="match status" value="1"/>
</dbReference>
<keyword evidence="12" id="KW-0325">Glycoprotein</keyword>
<dbReference type="InterPro" id="IPR034035">
    <property type="entry name" value="Astacin-like_dom"/>
</dbReference>
<gene>
    <name evidence="19" type="ORF">ANCCEY_08583</name>
</gene>
<comment type="function">
    <text evidence="1">Metalloprotease.</text>
</comment>
<feature type="chain" id="PRO_5005115209" description="Zinc metalloproteinase" evidence="13 16">
    <location>
        <begin position="17"/>
        <end position="574"/>
    </location>
</feature>
<dbReference type="Proteomes" id="UP000054495">
    <property type="component" value="Unassembled WGS sequence"/>
</dbReference>
<evidence type="ECO:0000256" key="4">
    <source>
        <dbReference type="ARBA" id="ARBA00022670"/>
    </source>
</evidence>
<evidence type="ECO:0000256" key="9">
    <source>
        <dbReference type="ARBA" id="ARBA00023049"/>
    </source>
</evidence>
<feature type="active site" evidence="15">
    <location>
        <position position="196"/>
    </location>
</feature>
<keyword evidence="9 15" id="KW-0482">Metalloprotease</keyword>
<dbReference type="SUPFAM" id="SSF55486">
    <property type="entry name" value="Metalloproteases ('zincins'), catalytic domain"/>
    <property type="match status" value="1"/>
</dbReference>
<evidence type="ECO:0000256" key="10">
    <source>
        <dbReference type="ARBA" id="ARBA00023145"/>
    </source>
</evidence>
<evidence type="ECO:0000256" key="1">
    <source>
        <dbReference type="ARBA" id="ARBA00002657"/>
    </source>
</evidence>
<evidence type="ECO:0000313" key="19">
    <source>
        <dbReference type="EMBL" id="EPB72346.1"/>
    </source>
</evidence>
<dbReference type="InterPro" id="IPR003582">
    <property type="entry name" value="ShKT_dom"/>
</dbReference>
<evidence type="ECO:0000256" key="8">
    <source>
        <dbReference type="ARBA" id="ARBA00022833"/>
    </source>
</evidence>
<keyword evidence="6 13" id="KW-0732">Signal</keyword>
<dbReference type="GO" id="GO:0018996">
    <property type="term" value="P:molting cycle, collagen and cuticulin-based cuticle"/>
    <property type="evidence" value="ECO:0007669"/>
    <property type="project" value="InterPro"/>
</dbReference>
<evidence type="ECO:0000256" key="7">
    <source>
        <dbReference type="ARBA" id="ARBA00022801"/>
    </source>
</evidence>
<dbReference type="PROSITE" id="PS51670">
    <property type="entry name" value="SHKT"/>
    <property type="match status" value="1"/>
</dbReference>